<accession>A0ABQ6HYN0</accession>
<feature type="region of interest" description="Disordered" evidence="3">
    <location>
        <begin position="512"/>
        <end position="534"/>
    </location>
</feature>
<evidence type="ECO:0000256" key="1">
    <source>
        <dbReference type="ARBA" id="ARBA00005336"/>
    </source>
</evidence>
<evidence type="ECO:0000256" key="2">
    <source>
        <dbReference type="ARBA" id="ARBA00022801"/>
    </source>
</evidence>
<keyword evidence="2" id="KW-0378">Hydrolase</keyword>
<dbReference type="Gene3D" id="2.60.120.260">
    <property type="entry name" value="Galactose-binding domain-like"/>
    <property type="match status" value="1"/>
</dbReference>
<dbReference type="SMART" id="SM01217">
    <property type="entry name" value="Fn3_like"/>
    <property type="match status" value="1"/>
</dbReference>
<protein>
    <recommendedName>
        <fullName evidence="4">Fibronectin type III-like domain-containing protein</fullName>
    </recommendedName>
</protein>
<feature type="domain" description="Fibronectin type III-like" evidence="4">
    <location>
        <begin position="433"/>
        <end position="503"/>
    </location>
</feature>
<dbReference type="Pfam" id="PF14310">
    <property type="entry name" value="Fn3-like"/>
    <property type="match status" value="1"/>
</dbReference>
<dbReference type="EMBL" id="BSUK01000001">
    <property type="protein sequence ID" value="GMA22983.1"/>
    <property type="molecule type" value="Genomic_DNA"/>
</dbReference>
<dbReference type="Gene3D" id="2.60.40.10">
    <property type="entry name" value="Immunoglobulins"/>
    <property type="match status" value="1"/>
</dbReference>
<evidence type="ECO:0000313" key="6">
    <source>
        <dbReference type="Proteomes" id="UP001157091"/>
    </source>
</evidence>
<keyword evidence="6" id="KW-1185">Reference proteome</keyword>
<reference evidence="6" key="1">
    <citation type="journal article" date="2019" name="Int. J. Syst. Evol. Microbiol.">
        <title>The Global Catalogue of Microorganisms (GCM) 10K type strain sequencing project: providing services to taxonomists for standard genome sequencing and annotation.</title>
        <authorList>
            <consortium name="The Broad Institute Genomics Platform"/>
            <consortium name="The Broad Institute Genome Sequencing Center for Infectious Disease"/>
            <person name="Wu L."/>
            <person name="Ma J."/>
        </authorList>
    </citation>
    <scope>NUCLEOTIDE SEQUENCE [LARGE SCALE GENOMIC DNA]</scope>
    <source>
        <strain evidence="6">NBRC 106348</strain>
    </source>
</reference>
<dbReference type="Gene3D" id="3.40.50.1700">
    <property type="entry name" value="Glycoside hydrolase family 3 C-terminal domain"/>
    <property type="match status" value="1"/>
</dbReference>
<dbReference type="PANTHER" id="PTHR42715:SF10">
    <property type="entry name" value="BETA-GLUCOSIDASE"/>
    <property type="match status" value="1"/>
</dbReference>
<sequence length="534" mass="56559">MVVLKDDAGLLPLDLESLAVRPDGTPGVVALLGPAAVEPFVQGGGSGFVNPDRLELPVPALRAALPGGVRLDVHAGARSRLNPPEIDAAERCTDPVTGEPGVRLELLDADDRVLETRTDPTWRGWFANTDPRAVTLRVVADVRVDEPGTHELGVGTVGRHETVVDARVVSTSDHVVAEEVILASEHNNPAAAVVEIDVAEPRTVRLDARLQVVHPVGYDSFVRGEIVHRLPGPSAEEDLAAAVGLAAAADLVVVVVGTTEEVESEGYDRTSLALPGNQDELVRRVIAANQRTIVVVNAGAPVELPWLDDARTVLWAWLAGQEGGAALADVLAGFTEPSGRLPWTLPVRYQDVPVPSAIPQDGVVHYIEGVDVGYRGWERRIVEDGGPTPAAPFGHGLGWTTWEYEGATLTAVTTEAVELDVTVRNTGARHGHEVVQVYVEPPVPDADRPVRWLGGFATVAADGGESVVAHVSVPRRAFETWDVATHTWTLPAGDHLLRAGRSVADLRVSLAAAPAPDPLQTSGRSTGPDPSSED</sequence>
<dbReference type="SUPFAM" id="SSF52279">
    <property type="entry name" value="Beta-D-glucan exohydrolase, C-terminal domain"/>
    <property type="match status" value="1"/>
</dbReference>
<dbReference type="InterPro" id="IPR002772">
    <property type="entry name" value="Glyco_hydro_3_C"/>
</dbReference>
<evidence type="ECO:0000256" key="3">
    <source>
        <dbReference type="SAM" id="MobiDB-lite"/>
    </source>
</evidence>
<gene>
    <name evidence="5" type="ORF">GCM10025864_07420</name>
</gene>
<dbReference type="Pfam" id="PF01915">
    <property type="entry name" value="Glyco_hydro_3_C"/>
    <property type="match status" value="1"/>
</dbReference>
<proteinExistence type="inferred from homology"/>
<dbReference type="InterPro" id="IPR050288">
    <property type="entry name" value="Cellulose_deg_GH3"/>
</dbReference>
<evidence type="ECO:0000259" key="4">
    <source>
        <dbReference type="SMART" id="SM01217"/>
    </source>
</evidence>
<dbReference type="Gene3D" id="3.20.20.300">
    <property type="entry name" value="Glycoside hydrolase, family 3, N-terminal domain"/>
    <property type="match status" value="1"/>
</dbReference>
<dbReference type="InterPro" id="IPR036881">
    <property type="entry name" value="Glyco_hydro_3_C_sf"/>
</dbReference>
<name>A0ABQ6HYN0_9MICO</name>
<dbReference type="InterPro" id="IPR013783">
    <property type="entry name" value="Ig-like_fold"/>
</dbReference>
<evidence type="ECO:0000313" key="5">
    <source>
        <dbReference type="EMBL" id="GMA22983.1"/>
    </source>
</evidence>
<dbReference type="PANTHER" id="PTHR42715">
    <property type="entry name" value="BETA-GLUCOSIDASE"/>
    <property type="match status" value="1"/>
</dbReference>
<comment type="caution">
    <text evidence="5">The sequence shown here is derived from an EMBL/GenBank/DDBJ whole genome shotgun (WGS) entry which is preliminary data.</text>
</comment>
<organism evidence="5 6">
    <name type="scientific">Luteimicrobium album</name>
    <dbReference type="NCBI Taxonomy" id="1054550"/>
    <lineage>
        <taxon>Bacteria</taxon>
        <taxon>Bacillati</taxon>
        <taxon>Actinomycetota</taxon>
        <taxon>Actinomycetes</taxon>
        <taxon>Micrococcales</taxon>
        <taxon>Luteimicrobium</taxon>
    </lineage>
</organism>
<comment type="similarity">
    <text evidence="1">Belongs to the glycosyl hydrolase 3 family.</text>
</comment>
<dbReference type="InterPro" id="IPR026891">
    <property type="entry name" value="Fn3-like"/>
</dbReference>
<feature type="compositionally biased region" description="Polar residues" evidence="3">
    <location>
        <begin position="519"/>
        <end position="534"/>
    </location>
</feature>
<dbReference type="Proteomes" id="UP001157091">
    <property type="component" value="Unassembled WGS sequence"/>
</dbReference>
<dbReference type="InterPro" id="IPR036962">
    <property type="entry name" value="Glyco_hydro_3_N_sf"/>
</dbReference>